<protein>
    <recommendedName>
        <fullName evidence="3 10">Beta-glucosidase</fullName>
        <ecNumber evidence="3 10">3.2.1.21</ecNumber>
    </recommendedName>
</protein>
<dbReference type="PROSITE" id="PS00572">
    <property type="entry name" value="GLYCOSYL_HYDROL_F1_1"/>
    <property type="match status" value="1"/>
</dbReference>
<dbReference type="PRINTS" id="PR00131">
    <property type="entry name" value="GLHYDRLASE1"/>
</dbReference>
<organism evidence="11 12">
    <name type="scientific">Thermatribacter velox</name>
    <dbReference type="NCBI Taxonomy" id="3039681"/>
    <lineage>
        <taxon>Bacteria</taxon>
        <taxon>Pseudomonadati</taxon>
        <taxon>Atribacterota</taxon>
        <taxon>Atribacteria</taxon>
        <taxon>Atribacterales</taxon>
        <taxon>Thermatribacteraceae</taxon>
        <taxon>Thermatribacter</taxon>
    </lineage>
</organism>
<keyword evidence="8" id="KW-0624">Polysaccharide degradation</keyword>
<dbReference type="InterPro" id="IPR001360">
    <property type="entry name" value="Glyco_hydro_1"/>
</dbReference>
<evidence type="ECO:0000313" key="12">
    <source>
        <dbReference type="Proteomes" id="UP001461341"/>
    </source>
</evidence>
<evidence type="ECO:0000256" key="3">
    <source>
        <dbReference type="ARBA" id="ARBA00012744"/>
    </source>
</evidence>
<evidence type="ECO:0000256" key="1">
    <source>
        <dbReference type="ARBA" id="ARBA00000448"/>
    </source>
</evidence>
<dbReference type="InterPro" id="IPR017736">
    <property type="entry name" value="Glyco_hydro_1_beta-glucosidase"/>
</dbReference>
<evidence type="ECO:0000256" key="5">
    <source>
        <dbReference type="ARBA" id="ARBA00023001"/>
    </source>
</evidence>
<sequence>MKREMFPSDFLWGVATASYQIEGAYNEDGKGESIWDRFAHTPGKIKDGTTGDVACDHYHRYREDIALLKELGVNSYRFSVSWPRIFPCGKGEVNQKGLDFYNALVDELLKQGIKPLLTLYHWDLPQPLQFHGGWTNTDTVQAFLEYAMLLFKTLGDRVELWATFNEPWCISFLSHELGEHAPGIKDRRTALQVAHNVLVAHGKAVKAFRGKNLPGKIGIVLNLYPVHPLSESEQDKEAATLSDCYRNRWFLDPVFKGKYPEELLSVYQKLYGDFAKDYESIQVASEKMDFLGVNYYSREVVSYDPKSILKSKTVKVEGKRTDMDWEIYPQGIQEILVRINREYGPIDLYVTENGAAFKDEMKNGKIQDYERIDFLKEHFKNTYYAIQQGVPVKGYFVWSLMDNFEWAHGYSKRFGLFYVDYNDNLKRIPKESARWFKKFLNNEISLEE</sequence>
<gene>
    <name evidence="11" type="ORF">QBE54_00035</name>
</gene>
<evidence type="ECO:0000256" key="6">
    <source>
        <dbReference type="ARBA" id="ARBA00023277"/>
    </source>
</evidence>
<keyword evidence="4 10" id="KW-0378">Hydrolase</keyword>
<feature type="active site" description="Nucleophile" evidence="9">
    <location>
        <position position="352"/>
    </location>
</feature>
<keyword evidence="6" id="KW-0119">Carbohydrate metabolism</keyword>
<dbReference type="Gene3D" id="3.20.20.80">
    <property type="entry name" value="Glycosidases"/>
    <property type="match status" value="1"/>
</dbReference>
<reference evidence="11 12" key="1">
    <citation type="submission" date="2023-03" db="EMBL/GenBank/DDBJ databases">
        <title>Novel Species.</title>
        <authorList>
            <person name="Ma S."/>
        </authorList>
    </citation>
    <scope>NUCLEOTIDE SEQUENCE [LARGE SCALE GENOMIC DNA]</scope>
    <source>
        <strain evidence="11 12">B11</strain>
    </source>
</reference>
<dbReference type="Pfam" id="PF00232">
    <property type="entry name" value="Glyco_hydro_1"/>
    <property type="match status" value="1"/>
</dbReference>
<evidence type="ECO:0000256" key="7">
    <source>
        <dbReference type="ARBA" id="ARBA00023295"/>
    </source>
</evidence>
<dbReference type="SUPFAM" id="SSF51445">
    <property type="entry name" value="(Trans)glycosidases"/>
    <property type="match status" value="1"/>
</dbReference>
<name>A0ABZ2YAX3_9BACT</name>
<proteinExistence type="inferred from homology"/>
<keyword evidence="5" id="KW-0136">Cellulose degradation</keyword>
<dbReference type="InterPro" id="IPR033132">
    <property type="entry name" value="GH_1_N_CS"/>
</dbReference>
<evidence type="ECO:0000256" key="2">
    <source>
        <dbReference type="ARBA" id="ARBA00010838"/>
    </source>
</evidence>
<dbReference type="PANTHER" id="PTHR10353:SF36">
    <property type="entry name" value="LP05116P"/>
    <property type="match status" value="1"/>
</dbReference>
<dbReference type="PANTHER" id="PTHR10353">
    <property type="entry name" value="GLYCOSYL HYDROLASE"/>
    <property type="match status" value="1"/>
</dbReference>
<comment type="similarity">
    <text evidence="2 10">Belongs to the glycosyl hydrolase 1 family.</text>
</comment>
<evidence type="ECO:0000256" key="8">
    <source>
        <dbReference type="ARBA" id="ARBA00023326"/>
    </source>
</evidence>
<evidence type="ECO:0000256" key="9">
    <source>
        <dbReference type="PROSITE-ProRule" id="PRU10055"/>
    </source>
</evidence>
<evidence type="ECO:0000256" key="10">
    <source>
        <dbReference type="RuleBase" id="RU361175"/>
    </source>
</evidence>
<dbReference type="NCBIfam" id="TIGR03356">
    <property type="entry name" value="BGL"/>
    <property type="match status" value="1"/>
</dbReference>
<dbReference type="EC" id="3.2.1.21" evidence="3 10"/>
<accession>A0ABZ2YAX3</accession>
<evidence type="ECO:0000256" key="4">
    <source>
        <dbReference type="ARBA" id="ARBA00022801"/>
    </source>
</evidence>
<dbReference type="EMBL" id="CP121689">
    <property type="protein sequence ID" value="WZL76155.1"/>
    <property type="molecule type" value="Genomic_DNA"/>
</dbReference>
<dbReference type="Proteomes" id="UP001461341">
    <property type="component" value="Chromosome"/>
</dbReference>
<dbReference type="InterPro" id="IPR017853">
    <property type="entry name" value="GH"/>
</dbReference>
<dbReference type="GO" id="GO:0008422">
    <property type="term" value="F:beta-glucosidase activity"/>
    <property type="evidence" value="ECO:0007669"/>
    <property type="project" value="UniProtKB-EC"/>
</dbReference>
<evidence type="ECO:0000313" key="11">
    <source>
        <dbReference type="EMBL" id="WZL76155.1"/>
    </source>
</evidence>
<dbReference type="RefSeq" id="WP_369018313.1">
    <property type="nucleotide sequence ID" value="NZ_CP121689.1"/>
</dbReference>
<keyword evidence="7 10" id="KW-0326">Glycosidase</keyword>
<keyword evidence="12" id="KW-1185">Reference proteome</keyword>
<dbReference type="PROSITE" id="PS00653">
    <property type="entry name" value="GLYCOSYL_HYDROL_F1_2"/>
    <property type="match status" value="1"/>
</dbReference>
<comment type="catalytic activity">
    <reaction evidence="1 10">
        <text>Hydrolysis of terminal, non-reducing beta-D-glucosyl residues with release of beta-D-glucose.</text>
        <dbReference type="EC" id="3.2.1.21"/>
    </reaction>
</comment>
<dbReference type="InterPro" id="IPR018120">
    <property type="entry name" value="Glyco_hydro_1_AS"/>
</dbReference>